<dbReference type="EnsemblPlants" id="OBART06G09650.1">
    <property type="protein sequence ID" value="OBART06G09650.1"/>
    <property type="gene ID" value="OBART06G09650"/>
</dbReference>
<dbReference type="Proteomes" id="UP000026960">
    <property type="component" value="Chromosome 6"/>
</dbReference>
<feature type="region of interest" description="Disordered" evidence="1">
    <location>
        <begin position="92"/>
        <end position="128"/>
    </location>
</feature>
<evidence type="ECO:0000313" key="2">
    <source>
        <dbReference type="EnsemblPlants" id="OBART06G09650.1"/>
    </source>
</evidence>
<accession>A0A0D3GEY7</accession>
<dbReference type="HOGENOM" id="CLU_1477319_0_0_1"/>
<feature type="compositionally biased region" description="Low complexity" evidence="1">
    <location>
        <begin position="98"/>
        <end position="124"/>
    </location>
</feature>
<evidence type="ECO:0000313" key="3">
    <source>
        <dbReference type="Proteomes" id="UP000026960"/>
    </source>
</evidence>
<reference evidence="2" key="1">
    <citation type="journal article" date="2009" name="Rice">
        <title>De Novo Next Generation Sequencing of Plant Genomes.</title>
        <authorList>
            <person name="Rounsley S."/>
            <person name="Marri P.R."/>
            <person name="Yu Y."/>
            <person name="He R."/>
            <person name="Sisneros N."/>
            <person name="Goicoechea J.L."/>
            <person name="Lee S.J."/>
            <person name="Angelova A."/>
            <person name="Kudrna D."/>
            <person name="Luo M."/>
            <person name="Affourtit J."/>
            <person name="Desany B."/>
            <person name="Knight J."/>
            <person name="Niazi F."/>
            <person name="Egholm M."/>
            <person name="Wing R.A."/>
        </authorList>
    </citation>
    <scope>NUCLEOTIDE SEQUENCE [LARGE SCALE GENOMIC DNA]</scope>
    <source>
        <strain evidence="2">cv. IRGC 105608</strain>
    </source>
</reference>
<proteinExistence type="predicted"/>
<organism evidence="2">
    <name type="scientific">Oryza barthii</name>
    <dbReference type="NCBI Taxonomy" id="65489"/>
    <lineage>
        <taxon>Eukaryota</taxon>
        <taxon>Viridiplantae</taxon>
        <taxon>Streptophyta</taxon>
        <taxon>Embryophyta</taxon>
        <taxon>Tracheophyta</taxon>
        <taxon>Spermatophyta</taxon>
        <taxon>Magnoliopsida</taxon>
        <taxon>Liliopsida</taxon>
        <taxon>Poales</taxon>
        <taxon>Poaceae</taxon>
        <taxon>BOP clade</taxon>
        <taxon>Oryzoideae</taxon>
        <taxon>Oryzeae</taxon>
        <taxon>Oryzinae</taxon>
        <taxon>Oryza</taxon>
    </lineage>
</organism>
<dbReference type="AlphaFoldDB" id="A0A0D3GEY7"/>
<dbReference type="Gramene" id="OBART06G09650.1">
    <property type="protein sequence ID" value="OBART06G09650.1"/>
    <property type="gene ID" value="OBART06G09650"/>
</dbReference>
<sequence length="183" mass="19351">MPAPGTTTEAASAAAVAALAAAGMASMAAAALWAAAMDTHMDLCRTRTVTTCGSYRAHRYLDNRRVHYIASGSTTQLDVSDPVLDQHKKMNLGKPLQSSSASSRLSPSSSSSSPSSEEPAVSVAKAKGEQDGHHLAQIGSVGVAFSWASLWYLSYTSLLSFRVSFVVSLWAKTKRKPCRNDLS</sequence>
<name>A0A0D3GEY7_9ORYZ</name>
<keyword evidence="3" id="KW-1185">Reference proteome</keyword>
<evidence type="ECO:0000256" key="1">
    <source>
        <dbReference type="SAM" id="MobiDB-lite"/>
    </source>
</evidence>
<protein>
    <submittedName>
        <fullName evidence="2">Uncharacterized protein</fullName>
    </submittedName>
</protein>
<dbReference type="PaxDb" id="65489-OBART06G09650.1"/>
<reference evidence="2" key="2">
    <citation type="submission" date="2015-03" db="UniProtKB">
        <authorList>
            <consortium name="EnsemblPlants"/>
        </authorList>
    </citation>
    <scope>IDENTIFICATION</scope>
</reference>